<dbReference type="PANTHER" id="PTHR11177">
    <property type="entry name" value="CHITINASE"/>
    <property type="match status" value="1"/>
</dbReference>
<evidence type="ECO:0000256" key="2">
    <source>
        <dbReference type="ARBA" id="ARBA00012729"/>
    </source>
</evidence>
<dbReference type="OrthoDB" id="76388at2759"/>
<dbReference type="SUPFAM" id="SSF54556">
    <property type="entry name" value="Chitinase insertion domain"/>
    <property type="match status" value="1"/>
</dbReference>
<dbReference type="Proteomes" id="UP000664169">
    <property type="component" value="Unassembled WGS sequence"/>
</dbReference>
<dbReference type="EC" id="3.2.1.14" evidence="2"/>
<dbReference type="GO" id="GO:0008843">
    <property type="term" value="F:endochitinase activity"/>
    <property type="evidence" value="ECO:0007669"/>
    <property type="project" value="UniProtKB-EC"/>
</dbReference>
<dbReference type="InterPro" id="IPR001223">
    <property type="entry name" value="Glyco_hydro18_cat"/>
</dbReference>
<dbReference type="InterPro" id="IPR050314">
    <property type="entry name" value="Glycosyl_Hydrlase_18"/>
</dbReference>
<dbReference type="AlphaFoldDB" id="A0A8H3IQZ7"/>
<dbReference type="InterPro" id="IPR029070">
    <property type="entry name" value="Chitinase_insertion_sf"/>
</dbReference>
<dbReference type="Gene3D" id="3.20.20.80">
    <property type="entry name" value="Glycosidases"/>
    <property type="match status" value="1"/>
</dbReference>
<dbReference type="Gene3D" id="3.10.50.10">
    <property type="match status" value="1"/>
</dbReference>
<dbReference type="EMBL" id="CAJPDQ010000034">
    <property type="protein sequence ID" value="CAF9930130.1"/>
    <property type="molecule type" value="Genomic_DNA"/>
</dbReference>
<dbReference type="GO" id="GO:0005576">
    <property type="term" value="C:extracellular region"/>
    <property type="evidence" value="ECO:0007669"/>
    <property type="project" value="TreeGrafter"/>
</dbReference>
<dbReference type="Pfam" id="PF00704">
    <property type="entry name" value="Glyco_hydro_18"/>
    <property type="match status" value="1"/>
</dbReference>
<reference evidence="4" key="1">
    <citation type="submission" date="2021-03" db="EMBL/GenBank/DDBJ databases">
        <authorList>
            <person name="Tagirdzhanova G."/>
        </authorList>
    </citation>
    <scope>NUCLEOTIDE SEQUENCE</scope>
</reference>
<evidence type="ECO:0000313" key="5">
    <source>
        <dbReference type="Proteomes" id="UP000664169"/>
    </source>
</evidence>
<dbReference type="PROSITE" id="PS51910">
    <property type="entry name" value="GH18_2"/>
    <property type="match status" value="1"/>
</dbReference>
<gene>
    <name evidence="4" type="ORF">GOMPHAMPRED_005581</name>
</gene>
<sequence>MKKWLSSKLPADRHAPAAIPQSQNQADKSYVNAVYYPNWKVYSGQGPSSLMADCVTHIFYAFLWPAEDGSVISSDDYADTKIEVDGVKGCISALAQLKTRHSHLKTLVSIGGGGEGSSKFAHITGSESIRKAFARNVRQFVDSHGFDGVDSMATLVLLTLLMLTVDWEHPRDLHKEGMHYAELLRDLRTEMPYPDYILTSALPAGEWALQNIPLSLSEPMLNFINVMAYDFAGPWVSQVGHHAQLYAPKRPHNDAARISGDSAVRYLQSKGVPSHKIVLGIPAYGRSFLGATKIGESYSGHAGAEGTFEYRDLPRPGAEEHFDQKTIAAYCIGGDGGFVTYDTAETVKTKANYVRSNQLGGMFYWTGAGDAQGSRSLVMAGFEILR</sequence>
<organism evidence="4 5">
    <name type="scientific">Gomphillus americanus</name>
    <dbReference type="NCBI Taxonomy" id="1940652"/>
    <lineage>
        <taxon>Eukaryota</taxon>
        <taxon>Fungi</taxon>
        <taxon>Dikarya</taxon>
        <taxon>Ascomycota</taxon>
        <taxon>Pezizomycotina</taxon>
        <taxon>Lecanoromycetes</taxon>
        <taxon>OSLEUM clade</taxon>
        <taxon>Ostropomycetidae</taxon>
        <taxon>Ostropales</taxon>
        <taxon>Graphidaceae</taxon>
        <taxon>Gomphilloideae</taxon>
        <taxon>Gomphillus</taxon>
    </lineage>
</organism>
<dbReference type="SMART" id="SM00636">
    <property type="entry name" value="Glyco_18"/>
    <property type="match status" value="1"/>
</dbReference>
<dbReference type="PANTHER" id="PTHR11177:SF228">
    <property type="entry name" value="CHITINASE"/>
    <property type="match status" value="1"/>
</dbReference>
<dbReference type="InterPro" id="IPR011583">
    <property type="entry name" value="Chitinase_II/V-like_cat"/>
</dbReference>
<dbReference type="GO" id="GO:0006032">
    <property type="term" value="P:chitin catabolic process"/>
    <property type="evidence" value="ECO:0007669"/>
    <property type="project" value="TreeGrafter"/>
</dbReference>
<name>A0A8H3IQZ7_9LECA</name>
<evidence type="ECO:0000259" key="3">
    <source>
        <dbReference type="PROSITE" id="PS51910"/>
    </source>
</evidence>
<evidence type="ECO:0000313" key="4">
    <source>
        <dbReference type="EMBL" id="CAF9930130.1"/>
    </source>
</evidence>
<dbReference type="GO" id="GO:0005975">
    <property type="term" value="P:carbohydrate metabolic process"/>
    <property type="evidence" value="ECO:0007669"/>
    <property type="project" value="InterPro"/>
</dbReference>
<proteinExistence type="inferred from homology"/>
<comment type="caution">
    <text evidence="4">The sequence shown here is derived from an EMBL/GenBank/DDBJ whole genome shotgun (WGS) entry which is preliminary data.</text>
</comment>
<keyword evidence="5" id="KW-1185">Reference proteome</keyword>
<dbReference type="SUPFAM" id="SSF51445">
    <property type="entry name" value="(Trans)glycosidases"/>
    <property type="match status" value="1"/>
</dbReference>
<evidence type="ECO:0000256" key="1">
    <source>
        <dbReference type="ARBA" id="ARBA00008682"/>
    </source>
</evidence>
<protein>
    <recommendedName>
        <fullName evidence="2">chitinase</fullName>
        <ecNumber evidence="2">3.2.1.14</ecNumber>
    </recommendedName>
</protein>
<comment type="similarity">
    <text evidence="1">Belongs to the glycosyl hydrolase 18 family. Chitinase class V subfamily.</text>
</comment>
<dbReference type="InterPro" id="IPR017853">
    <property type="entry name" value="GH"/>
</dbReference>
<accession>A0A8H3IQZ7</accession>
<dbReference type="GO" id="GO:0008061">
    <property type="term" value="F:chitin binding"/>
    <property type="evidence" value="ECO:0007669"/>
    <property type="project" value="InterPro"/>
</dbReference>
<feature type="domain" description="GH18" evidence="3">
    <location>
        <begin position="30"/>
        <end position="386"/>
    </location>
</feature>